<name>A0A1A9I3I3_9BACT</name>
<proteinExistence type="predicted"/>
<keyword evidence="2" id="KW-1185">Reference proteome</keyword>
<sequence length="91" mass="10356">MWNQPHGFPGLKTLPAHYLEIAIIKCRGVAPAECANEETSVRYYNNNSGELQARGIRAEKTILPTDNIRRFIEGQALYQPLYPSWAKQLLL</sequence>
<gene>
    <name evidence="1" type="ORF">A8C56_14915</name>
</gene>
<dbReference type="EMBL" id="CP015772">
    <property type="protein sequence ID" value="ANH82093.1"/>
    <property type="molecule type" value="Genomic_DNA"/>
</dbReference>
<evidence type="ECO:0000313" key="1">
    <source>
        <dbReference type="EMBL" id="ANH82093.1"/>
    </source>
</evidence>
<organism evidence="1 2">
    <name type="scientific">Niabella ginsenosidivorans</name>
    <dbReference type="NCBI Taxonomy" id="1176587"/>
    <lineage>
        <taxon>Bacteria</taxon>
        <taxon>Pseudomonadati</taxon>
        <taxon>Bacteroidota</taxon>
        <taxon>Chitinophagia</taxon>
        <taxon>Chitinophagales</taxon>
        <taxon>Chitinophagaceae</taxon>
        <taxon>Niabella</taxon>
    </lineage>
</organism>
<evidence type="ECO:0000313" key="2">
    <source>
        <dbReference type="Proteomes" id="UP000077667"/>
    </source>
</evidence>
<dbReference type="Proteomes" id="UP000077667">
    <property type="component" value="Chromosome"/>
</dbReference>
<dbReference type="KEGG" id="nia:A8C56_14915"/>
<protein>
    <submittedName>
        <fullName evidence="1">Uncharacterized protein</fullName>
    </submittedName>
</protein>
<reference evidence="1 2" key="1">
    <citation type="submission" date="2016-05" db="EMBL/GenBank/DDBJ databases">
        <title>Niabella ginsenosidivorans BS26 whole genome sequencing.</title>
        <authorList>
            <person name="Im W.T."/>
            <person name="Siddiqi M.Z."/>
        </authorList>
    </citation>
    <scope>NUCLEOTIDE SEQUENCE [LARGE SCALE GENOMIC DNA]</scope>
    <source>
        <strain evidence="1 2">BS26</strain>
    </source>
</reference>
<accession>A0A1A9I3I3</accession>
<dbReference type="AlphaFoldDB" id="A0A1A9I3I3"/>